<evidence type="ECO:0000259" key="7">
    <source>
        <dbReference type="PROSITE" id="PS50949"/>
    </source>
</evidence>
<evidence type="ECO:0000256" key="1">
    <source>
        <dbReference type="ARBA" id="ARBA00022898"/>
    </source>
</evidence>
<evidence type="ECO:0000256" key="3">
    <source>
        <dbReference type="ARBA" id="ARBA00023125"/>
    </source>
</evidence>
<dbReference type="Proteomes" id="UP001223978">
    <property type="component" value="Unassembled WGS sequence"/>
</dbReference>
<evidence type="ECO:0000256" key="6">
    <source>
        <dbReference type="SAM" id="MobiDB-lite"/>
    </source>
</evidence>
<dbReference type="RefSeq" id="WP_282543974.1">
    <property type="nucleotide sequence ID" value="NZ_JASCIQ010000020.1"/>
</dbReference>
<evidence type="ECO:0000256" key="2">
    <source>
        <dbReference type="ARBA" id="ARBA00023015"/>
    </source>
</evidence>
<gene>
    <name evidence="8" type="ORF">QIS96_19745</name>
</gene>
<feature type="domain" description="HTH gntR-type" evidence="7">
    <location>
        <begin position="8"/>
        <end position="76"/>
    </location>
</feature>
<dbReference type="Pfam" id="PF00392">
    <property type="entry name" value="GntR"/>
    <property type="match status" value="1"/>
</dbReference>
<keyword evidence="9" id="KW-1185">Reference proteome</keyword>
<feature type="region of interest" description="Disordered" evidence="6">
    <location>
        <begin position="66"/>
        <end position="87"/>
    </location>
</feature>
<dbReference type="EMBL" id="JASCIQ010000020">
    <property type="protein sequence ID" value="MDI3406041.1"/>
    <property type="molecule type" value="Genomic_DNA"/>
</dbReference>
<keyword evidence="1" id="KW-0663">Pyridoxal phosphate</keyword>
<dbReference type="PROSITE" id="PS50949">
    <property type="entry name" value="HTH_GNTR"/>
    <property type="match status" value="1"/>
</dbReference>
<accession>A0ABT6SCX0</accession>
<dbReference type="PANTHER" id="PTHR46577:SF1">
    <property type="entry name" value="HTH-TYPE TRANSCRIPTIONAL REGULATORY PROTEIN GABR"/>
    <property type="match status" value="1"/>
</dbReference>
<keyword evidence="4" id="KW-0804">Transcription</keyword>
<dbReference type="InterPro" id="IPR000524">
    <property type="entry name" value="Tscrpt_reg_HTH_GntR"/>
</dbReference>
<sequence length="125" mass="13836">MDWTPKKPPSAKEIASRFRNEIAVGKYGPGQKLPGAKDLAKHLKVALMTVQSAYKELAEDGLVQGRQGSGTYVLDPKKGDPTAQDAAASMRDLQNRLMHVTSELSELRERVERLEAEHPRAVENQ</sequence>
<feature type="coiled-coil region" evidence="5">
    <location>
        <begin position="90"/>
        <end position="124"/>
    </location>
</feature>
<protein>
    <submittedName>
        <fullName evidence="8">Winged helix-turn-helix domain-containing protein</fullName>
    </submittedName>
</protein>
<dbReference type="InterPro" id="IPR036388">
    <property type="entry name" value="WH-like_DNA-bd_sf"/>
</dbReference>
<dbReference type="SMART" id="SM00345">
    <property type="entry name" value="HTH_GNTR"/>
    <property type="match status" value="1"/>
</dbReference>
<evidence type="ECO:0000313" key="9">
    <source>
        <dbReference type="Proteomes" id="UP001223978"/>
    </source>
</evidence>
<proteinExistence type="predicted"/>
<evidence type="ECO:0000313" key="8">
    <source>
        <dbReference type="EMBL" id="MDI3406041.1"/>
    </source>
</evidence>
<keyword evidence="3" id="KW-0238">DNA-binding</keyword>
<dbReference type="CDD" id="cd07377">
    <property type="entry name" value="WHTH_GntR"/>
    <property type="match status" value="1"/>
</dbReference>
<evidence type="ECO:0000256" key="5">
    <source>
        <dbReference type="SAM" id="Coils"/>
    </source>
</evidence>
<keyword evidence="5" id="KW-0175">Coiled coil</keyword>
<dbReference type="InterPro" id="IPR051446">
    <property type="entry name" value="HTH_trans_reg/aminotransferase"/>
</dbReference>
<dbReference type="Gene3D" id="1.10.10.10">
    <property type="entry name" value="Winged helix-like DNA-binding domain superfamily/Winged helix DNA-binding domain"/>
    <property type="match status" value="1"/>
</dbReference>
<evidence type="ECO:0000256" key="4">
    <source>
        <dbReference type="ARBA" id="ARBA00023163"/>
    </source>
</evidence>
<organism evidence="8 9">
    <name type="scientific">Streptomyces cavernicola</name>
    <dbReference type="NCBI Taxonomy" id="3043613"/>
    <lineage>
        <taxon>Bacteria</taxon>
        <taxon>Bacillati</taxon>
        <taxon>Actinomycetota</taxon>
        <taxon>Actinomycetes</taxon>
        <taxon>Kitasatosporales</taxon>
        <taxon>Streptomycetaceae</taxon>
        <taxon>Streptomyces</taxon>
    </lineage>
</organism>
<reference evidence="8 9" key="1">
    <citation type="submission" date="2023-05" db="EMBL/GenBank/DDBJ databases">
        <title>Draft genome sequence of Streptomyces sp. B-S-A6 isolated from a cave soil in Thailand.</title>
        <authorList>
            <person name="Chamroensaksri N."/>
            <person name="Muangham S."/>
        </authorList>
    </citation>
    <scope>NUCLEOTIDE SEQUENCE [LARGE SCALE GENOMIC DNA]</scope>
    <source>
        <strain evidence="8 9">B-S-A6</strain>
    </source>
</reference>
<keyword evidence="2" id="KW-0805">Transcription regulation</keyword>
<dbReference type="SUPFAM" id="SSF46785">
    <property type="entry name" value="Winged helix' DNA-binding domain"/>
    <property type="match status" value="1"/>
</dbReference>
<comment type="caution">
    <text evidence="8">The sequence shown here is derived from an EMBL/GenBank/DDBJ whole genome shotgun (WGS) entry which is preliminary data.</text>
</comment>
<name>A0ABT6SCX0_9ACTN</name>
<dbReference type="PANTHER" id="PTHR46577">
    <property type="entry name" value="HTH-TYPE TRANSCRIPTIONAL REGULATORY PROTEIN GABR"/>
    <property type="match status" value="1"/>
</dbReference>
<dbReference type="InterPro" id="IPR036390">
    <property type="entry name" value="WH_DNA-bd_sf"/>
</dbReference>